<dbReference type="OrthoDB" id="226438at2"/>
<dbReference type="EMBL" id="SJPM01000004">
    <property type="protein sequence ID" value="TWT97503.1"/>
    <property type="molecule type" value="Genomic_DNA"/>
</dbReference>
<dbReference type="AlphaFoldDB" id="A0A5C6AH56"/>
<name>A0A5C6AH56_9BACT</name>
<dbReference type="Proteomes" id="UP000316213">
    <property type="component" value="Unassembled WGS sequence"/>
</dbReference>
<dbReference type="Gene3D" id="3.40.50.10610">
    <property type="entry name" value="ABC-type transport auxiliary lipoprotein component"/>
    <property type="match status" value="1"/>
</dbReference>
<evidence type="ECO:0000256" key="1">
    <source>
        <dbReference type="SAM" id="MobiDB-lite"/>
    </source>
</evidence>
<proteinExistence type="predicted"/>
<feature type="domain" description="FlgO" evidence="2">
    <location>
        <begin position="228"/>
        <end position="335"/>
    </location>
</feature>
<accession>A0A5C6AH56</accession>
<gene>
    <name evidence="3" type="ORF">Pla100_26570</name>
</gene>
<evidence type="ECO:0000259" key="2">
    <source>
        <dbReference type="Pfam" id="PF17680"/>
    </source>
</evidence>
<dbReference type="InterPro" id="IPR041215">
    <property type="entry name" value="FlgO_dom"/>
</dbReference>
<evidence type="ECO:0000313" key="4">
    <source>
        <dbReference type="Proteomes" id="UP000316213"/>
    </source>
</evidence>
<feature type="compositionally biased region" description="Basic and acidic residues" evidence="1">
    <location>
        <begin position="611"/>
        <end position="621"/>
    </location>
</feature>
<evidence type="ECO:0000313" key="3">
    <source>
        <dbReference type="EMBL" id="TWT97503.1"/>
    </source>
</evidence>
<organism evidence="3 4">
    <name type="scientific">Neorhodopirellula pilleata</name>
    <dbReference type="NCBI Taxonomy" id="2714738"/>
    <lineage>
        <taxon>Bacteria</taxon>
        <taxon>Pseudomonadati</taxon>
        <taxon>Planctomycetota</taxon>
        <taxon>Planctomycetia</taxon>
        <taxon>Pirellulales</taxon>
        <taxon>Pirellulaceae</taxon>
        <taxon>Neorhodopirellula</taxon>
    </lineage>
</organism>
<reference evidence="3 4" key="1">
    <citation type="submission" date="2019-02" db="EMBL/GenBank/DDBJ databases">
        <title>Deep-cultivation of Planctomycetes and their phenomic and genomic characterization uncovers novel biology.</title>
        <authorList>
            <person name="Wiegand S."/>
            <person name="Jogler M."/>
            <person name="Boedeker C."/>
            <person name="Pinto D."/>
            <person name="Vollmers J."/>
            <person name="Rivas-Marin E."/>
            <person name="Kohn T."/>
            <person name="Peeters S.H."/>
            <person name="Heuer A."/>
            <person name="Rast P."/>
            <person name="Oberbeckmann S."/>
            <person name="Bunk B."/>
            <person name="Jeske O."/>
            <person name="Meyerdierks A."/>
            <person name="Storesund J.E."/>
            <person name="Kallscheuer N."/>
            <person name="Luecker S."/>
            <person name="Lage O.M."/>
            <person name="Pohl T."/>
            <person name="Merkel B.J."/>
            <person name="Hornburger P."/>
            <person name="Mueller R.-W."/>
            <person name="Bruemmer F."/>
            <person name="Labrenz M."/>
            <person name="Spormann A.M."/>
            <person name="Op Den Camp H."/>
            <person name="Overmann J."/>
            <person name="Amann R."/>
            <person name="Jetten M.S.M."/>
            <person name="Mascher T."/>
            <person name="Medema M.H."/>
            <person name="Devos D.P."/>
            <person name="Kaster A.-K."/>
            <person name="Ovreas L."/>
            <person name="Rohde M."/>
            <person name="Galperin M.Y."/>
            <person name="Jogler C."/>
        </authorList>
    </citation>
    <scope>NUCLEOTIDE SEQUENCE [LARGE SCALE GENOMIC DNA]</scope>
    <source>
        <strain evidence="3 4">Pla100</strain>
    </source>
</reference>
<keyword evidence="4" id="KW-1185">Reference proteome</keyword>
<feature type="region of interest" description="Disordered" evidence="1">
    <location>
        <begin position="582"/>
        <end position="628"/>
    </location>
</feature>
<comment type="caution">
    <text evidence="3">The sequence shown here is derived from an EMBL/GenBank/DDBJ whole genome shotgun (WGS) entry which is preliminary data.</text>
</comment>
<sequence>MRKTISGYQISESATCVFQSMGIICDGRPSIPTLICRLAFVFVTAAATPLCGQSQHDSETIARVFNKQNSLVGTIVSEDETTITVQELATGKDFTATKSADLNIQKPLSLDEAAKHVGLAQVVGWKTKQLCEQASHRGKVIRVAQQTVYMNLGRDEAMTIGLPLSVYRNEGVIVDPESGAELGVDRRKVAELHVTEVNQEYSKAKITSELETELEFGDEVCAANKPMVVGVCSIGNLDGTLTSAGSMITEDLTVALVDKGMLVVERSVMDSVLSELVTQNSALFDEQLSQEIGKLAGADAVLTGKIVTDRTGGTAHLRLIDVENGKILFAISSAVDTALEDGSNPRVGQHAVKPRSRATFGPNAVIQNEDRFPSFMTTSAALQRETNGGFRVPAERGREAAIFTKNSGFLDGDFTFEVQFQFSPQDDHAAKFAMGTGNFDRRDIILDVIAPAARSNAGMAILNGTYLNKINTDGIHTVRFIKEGNALTVMIDPQSDGPTDDDIESTYGDIKQYRPDFNSKNVYLYVGGSCSFMGFSLARGVALYPKPIVAIAMRSEASIKGISLESNMPVTAVPATTVPATSSKADAAVQPEATNAPEAAPAPEAMTAPETAERPETEAANKSEPLTPQEELLSKIADSVWRSQQLRFSIKADGSAGHFFSGGTWKYDSPQSVLFYNKDNIFKMKMVFSDDFRSFKGTWISGGTSVGKRVK</sequence>
<dbReference type="Pfam" id="PF17680">
    <property type="entry name" value="FlgO"/>
    <property type="match status" value="1"/>
</dbReference>
<feature type="compositionally biased region" description="Low complexity" evidence="1">
    <location>
        <begin position="591"/>
        <end position="610"/>
    </location>
</feature>
<protein>
    <recommendedName>
        <fullName evidence="2">FlgO domain-containing protein</fullName>
    </recommendedName>
</protein>